<feature type="compositionally biased region" description="Low complexity" evidence="1">
    <location>
        <begin position="332"/>
        <end position="358"/>
    </location>
</feature>
<name>A0A2P7Z1L2_9PEZI</name>
<feature type="domain" description="FAS1" evidence="3">
    <location>
        <begin position="16"/>
        <end position="165"/>
    </location>
</feature>
<dbReference type="SMART" id="SM00554">
    <property type="entry name" value="FAS1"/>
    <property type="match status" value="2"/>
</dbReference>
<feature type="domain" description="FAS1" evidence="3">
    <location>
        <begin position="167"/>
        <end position="295"/>
    </location>
</feature>
<feature type="signal peptide" evidence="2">
    <location>
        <begin position="1"/>
        <end position="16"/>
    </location>
</feature>
<dbReference type="PROSITE" id="PS50213">
    <property type="entry name" value="FAS1"/>
    <property type="match status" value="2"/>
</dbReference>
<feature type="region of interest" description="Disordered" evidence="1">
    <location>
        <begin position="318"/>
        <end position="358"/>
    </location>
</feature>
<dbReference type="OrthoDB" id="286301at2759"/>
<dbReference type="InterPro" id="IPR036378">
    <property type="entry name" value="FAS1_dom_sf"/>
</dbReference>
<dbReference type="AlphaFoldDB" id="A0A2P7Z1L2"/>
<sequence>MKSFAALLAAAGAASAQSLADVLTQTNATSQLAQLVQGVPGLLDRLSSAQGITILAPNNEAIARFTAENGAAVQADPDLVPAVLNYHVLNGTIRAADITGAPGPLFPRTLLDDDDYEDVAGTQYLEAQAVNNGVTFFSGLERNSTVVQADVNFTGGVIHIIDQVLTLPANITVTATAAGLSSLAGALIQTELLETVNEADNITVFAPSNAAFQNIASVLSNATRETITSVLTYHVVNSSVIFSTDLRDGAQVPTLNGGSLTINQEGDNFFVNGALISTPNVLVENGVVHVIDQVLNPGNATAAPAAGATAGAVQFQGAQAGPEPPLTSGVPAPTSTISSGAGATSRAGGSASASPPASTGGAAKVAAPIAGAIVGVAAFLI</sequence>
<dbReference type="PANTHER" id="PTHR10900:SF77">
    <property type="entry name" value="FI19380P1"/>
    <property type="match status" value="1"/>
</dbReference>
<dbReference type="InterPro" id="IPR050904">
    <property type="entry name" value="Adhesion/Biosynth-related"/>
</dbReference>
<feature type="chain" id="PRO_5015140603" description="FAS1 domain-containing protein" evidence="2">
    <location>
        <begin position="17"/>
        <end position="381"/>
    </location>
</feature>
<dbReference type="EMBL" id="NHZQ01000335">
    <property type="protein sequence ID" value="PSK42105.1"/>
    <property type="molecule type" value="Genomic_DNA"/>
</dbReference>
<protein>
    <recommendedName>
        <fullName evidence="3">FAS1 domain-containing protein</fullName>
    </recommendedName>
</protein>
<evidence type="ECO:0000313" key="5">
    <source>
        <dbReference type="Proteomes" id="UP000243723"/>
    </source>
</evidence>
<dbReference type="Proteomes" id="UP000243723">
    <property type="component" value="Unassembled WGS sequence"/>
</dbReference>
<gene>
    <name evidence="4" type="ORF">B9Z65_4019</name>
</gene>
<dbReference type="Pfam" id="PF02469">
    <property type="entry name" value="Fasciclin"/>
    <property type="match status" value="2"/>
</dbReference>
<dbReference type="Gene3D" id="2.30.180.10">
    <property type="entry name" value="FAS1 domain"/>
    <property type="match status" value="2"/>
</dbReference>
<keyword evidence="2" id="KW-0732">Signal</keyword>
<dbReference type="GO" id="GO:0016236">
    <property type="term" value="P:macroautophagy"/>
    <property type="evidence" value="ECO:0007669"/>
    <property type="project" value="TreeGrafter"/>
</dbReference>
<reference evidence="4 5" key="1">
    <citation type="submission" date="2017-05" db="EMBL/GenBank/DDBJ databases">
        <title>Draft genome sequence of Elsinoe australis.</title>
        <authorList>
            <person name="Cheng Q."/>
        </authorList>
    </citation>
    <scope>NUCLEOTIDE SEQUENCE [LARGE SCALE GENOMIC DNA]</scope>
    <source>
        <strain evidence="4 5">NL1</strain>
    </source>
</reference>
<evidence type="ECO:0000256" key="2">
    <source>
        <dbReference type="SAM" id="SignalP"/>
    </source>
</evidence>
<dbReference type="STRING" id="40998.A0A2P7Z1L2"/>
<dbReference type="FunFam" id="2.30.180.10:FF:000032">
    <property type="entry name" value="Fasciclin domain-containing protein, putative"/>
    <property type="match status" value="1"/>
</dbReference>
<accession>A0A2P7Z1L2</accession>
<evidence type="ECO:0000256" key="1">
    <source>
        <dbReference type="SAM" id="MobiDB-lite"/>
    </source>
</evidence>
<dbReference type="GO" id="GO:0000329">
    <property type="term" value="C:fungal-type vacuole membrane"/>
    <property type="evidence" value="ECO:0007669"/>
    <property type="project" value="TreeGrafter"/>
</dbReference>
<evidence type="ECO:0000313" key="4">
    <source>
        <dbReference type="EMBL" id="PSK42105.1"/>
    </source>
</evidence>
<evidence type="ECO:0000259" key="3">
    <source>
        <dbReference type="PROSITE" id="PS50213"/>
    </source>
</evidence>
<proteinExistence type="predicted"/>
<dbReference type="SUPFAM" id="SSF82153">
    <property type="entry name" value="FAS1 domain"/>
    <property type="match status" value="2"/>
</dbReference>
<dbReference type="PANTHER" id="PTHR10900">
    <property type="entry name" value="PERIOSTIN-RELATED"/>
    <property type="match status" value="1"/>
</dbReference>
<keyword evidence="5" id="KW-1185">Reference proteome</keyword>
<dbReference type="InterPro" id="IPR000782">
    <property type="entry name" value="FAS1_domain"/>
</dbReference>
<comment type="caution">
    <text evidence="4">The sequence shown here is derived from an EMBL/GenBank/DDBJ whole genome shotgun (WGS) entry which is preliminary data.</text>
</comment>
<organism evidence="4 5">
    <name type="scientific">Elsinoe australis</name>
    <dbReference type="NCBI Taxonomy" id="40998"/>
    <lineage>
        <taxon>Eukaryota</taxon>
        <taxon>Fungi</taxon>
        <taxon>Dikarya</taxon>
        <taxon>Ascomycota</taxon>
        <taxon>Pezizomycotina</taxon>
        <taxon>Dothideomycetes</taxon>
        <taxon>Dothideomycetidae</taxon>
        <taxon>Myriangiales</taxon>
        <taxon>Elsinoaceae</taxon>
        <taxon>Elsinoe</taxon>
    </lineage>
</organism>